<gene>
    <name evidence="2" type="ORF">METZ01_LOCUS264064</name>
</gene>
<dbReference type="InterPro" id="IPR042106">
    <property type="entry name" value="Nuo/plastoQ_OxRdtase_6_NuoJ"/>
</dbReference>
<dbReference type="PANTHER" id="PTHR33269:SF17">
    <property type="entry name" value="NADH-UBIQUINONE OXIDOREDUCTASE CHAIN 6"/>
    <property type="match status" value="1"/>
</dbReference>
<dbReference type="Gene3D" id="1.20.120.1200">
    <property type="entry name" value="NADH-ubiquinone/plastoquinone oxidoreductase chain 6, subunit NuoJ"/>
    <property type="match status" value="1"/>
</dbReference>
<feature type="transmembrane region" description="Helical" evidence="1">
    <location>
        <begin position="29"/>
        <end position="47"/>
    </location>
</feature>
<keyword evidence="1" id="KW-0472">Membrane</keyword>
<organism evidence="2">
    <name type="scientific">marine metagenome</name>
    <dbReference type="NCBI Taxonomy" id="408172"/>
    <lineage>
        <taxon>unclassified sequences</taxon>
        <taxon>metagenomes</taxon>
        <taxon>ecological metagenomes</taxon>
    </lineage>
</organism>
<evidence type="ECO:0008006" key="3">
    <source>
        <dbReference type="Google" id="ProtNLM"/>
    </source>
</evidence>
<dbReference type="Pfam" id="PF00499">
    <property type="entry name" value="Oxidored_q3"/>
    <property type="match status" value="1"/>
</dbReference>
<keyword evidence="1" id="KW-1133">Transmembrane helix</keyword>
<keyword evidence="1" id="KW-0812">Transmembrane</keyword>
<dbReference type="InterPro" id="IPR001457">
    <property type="entry name" value="NADH_UbQ/plastoQ_OxRdtase_su6"/>
</dbReference>
<reference evidence="2" key="1">
    <citation type="submission" date="2018-05" db="EMBL/GenBank/DDBJ databases">
        <authorList>
            <person name="Lanie J.A."/>
            <person name="Ng W.-L."/>
            <person name="Kazmierczak K.M."/>
            <person name="Andrzejewski T.M."/>
            <person name="Davidsen T.M."/>
            <person name="Wayne K.J."/>
            <person name="Tettelin H."/>
            <person name="Glass J.I."/>
            <person name="Rusch D."/>
            <person name="Podicherti R."/>
            <person name="Tsui H.-C.T."/>
            <person name="Winkler M.E."/>
        </authorList>
    </citation>
    <scope>NUCLEOTIDE SEQUENCE</scope>
</reference>
<proteinExistence type="predicted"/>
<feature type="transmembrane region" description="Helical" evidence="1">
    <location>
        <begin position="92"/>
        <end position="113"/>
    </location>
</feature>
<evidence type="ECO:0000313" key="2">
    <source>
        <dbReference type="EMBL" id="SVC11210.1"/>
    </source>
</evidence>
<accession>A0A382JGG2</accession>
<feature type="transmembrane region" description="Helical" evidence="1">
    <location>
        <begin position="133"/>
        <end position="155"/>
    </location>
</feature>
<dbReference type="EMBL" id="UINC01074226">
    <property type="protein sequence ID" value="SVC11210.1"/>
    <property type="molecule type" value="Genomic_DNA"/>
</dbReference>
<evidence type="ECO:0000256" key="1">
    <source>
        <dbReference type="SAM" id="Phobius"/>
    </source>
</evidence>
<feature type="transmembrane region" description="Helical" evidence="1">
    <location>
        <begin position="53"/>
        <end position="72"/>
    </location>
</feature>
<dbReference type="AlphaFoldDB" id="A0A382JGG2"/>
<dbReference type="PANTHER" id="PTHR33269">
    <property type="entry name" value="NADH-UBIQUINONE OXIDOREDUCTASE CHAIN 6"/>
    <property type="match status" value="1"/>
</dbReference>
<sequence>MTWLVFTVLSGVIVGGGLGVVTTRNVVHAALFLLVSLIGVAGFYVLLLSEFLAVVQIFIYVGAIVIVLLFGIMLTRSGDYPRIADNEQWPAAVLMALGFFTLLGLALLTYPNLSDERTEINLFILGKSLFTDWALPFEIASILLLIALIGAVVLAREDKKS</sequence>
<feature type="transmembrane region" description="Helical" evidence="1">
    <location>
        <begin position="6"/>
        <end position="22"/>
    </location>
</feature>
<name>A0A382JGG2_9ZZZZ</name>
<protein>
    <recommendedName>
        <fullName evidence="3">NADH-quinone oxidoreductase subunit J</fullName>
    </recommendedName>
</protein>
<dbReference type="GO" id="GO:0008137">
    <property type="term" value="F:NADH dehydrogenase (ubiquinone) activity"/>
    <property type="evidence" value="ECO:0007669"/>
    <property type="project" value="InterPro"/>
</dbReference>